<name>A0ACC2J567_9PEZI</name>
<organism evidence="1 2">
    <name type="scientific">Nemania bipapillata</name>
    <dbReference type="NCBI Taxonomy" id="110536"/>
    <lineage>
        <taxon>Eukaryota</taxon>
        <taxon>Fungi</taxon>
        <taxon>Dikarya</taxon>
        <taxon>Ascomycota</taxon>
        <taxon>Pezizomycotina</taxon>
        <taxon>Sordariomycetes</taxon>
        <taxon>Xylariomycetidae</taxon>
        <taxon>Xylariales</taxon>
        <taxon>Xylariaceae</taxon>
        <taxon>Nemania</taxon>
    </lineage>
</organism>
<dbReference type="Proteomes" id="UP001153334">
    <property type="component" value="Unassembled WGS sequence"/>
</dbReference>
<protein>
    <submittedName>
        <fullName evidence="1">Uncharacterized protein</fullName>
    </submittedName>
</protein>
<proteinExistence type="predicted"/>
<sequence length="1402" mass="150001">MGNETPPKRMTRARAAAASAAAATLNAKVPKSDRVTKATKATAASASKTVKAAAAPAKKSTAIATKKAAVPAKKSTAAKKPAAAKKSTTKTAANTKATASASTSAPTSGTRPTTMKRKLRTFEHDDDDDEDDLSKDDNTQTTMNRPAKKLRGSTKKAVDPESESESESELESVPRSKQSKPTAKATQSTTVAPITRSTRGRPKKSTATTPAASTANPQTSSTISGTRKRKAAAAIANDDNDDDDHDPAFEQPVTKTRRGRRAAGTVTTTYTTEPTPGLKSAVSRPASKPSGVLKKTVTFEEPEKENMLHPVTTKAKDETNGATATGMKAKPVRKSGRTTRASARAAATELTEKKPLSPKKDGQNLPLSRDAGSDDELATYEKTPLKPLMKSPIKLATTVKKLELPLPENDKDENSPPSLEPTHTSVLNSPARRPPPSPFKDTMKSPAKRVEAIPSLILPSVNTEAQGAQSPSKSTMLQSPAKRPHMPLQAFQLTQDQGVATRSPSKMSLFNTPAKRPASPTKLLSSPAPKAEDQPLEATKEIRAESGAISPPEPAIVAKTLTPIQEVDHEDSIGLESPTPQLPFTGRLSAILPRHADPALKKNPLPILELPAYSPQLNLPEPEKSNNMPVGGAPKNDIDVKGLAEDSMNDSESMPQGQRDDLGGAESDQESTNLSMAETTDQLDEGFVATAIEQPLVADEAGIQEQQIDVSGTNTEERPNHDTEVDSKSQLVDACMDAKEEQAVPSAAQAAQTQATPNRVGFGLRGKDGEDGNMSDSEDELAFSNKAVTKYKGDTQASDSVPETPAPPLLRGPMLKIPESAARAANKAIRCIANGPGRGYTPLSVQLGAWRASSPLKARRAQQKADSGPEEDEDEYSLVEYNDPPTVETPAPKGFFDDEMKIRDDMDYQAAMEAFLEADIAAKFDKHDFNDLGLTNADLSMIMGDDVKPFIADQGSQQSNLQEKSVLQASHENGNENAAPIDPTLISHGADGRTSQLNPKTPKRTFASREVYTVSKVPLKRADDSPPVGAKRHCSTTSKLSLQRPAGPFSNVSFPAKHSSQMGMDGQTDESKLALATPSKPASRAAIGTPARTTRPDLNPALLRGAIVFVDVHTTEGADAGRIFVDLLNSMGARCVKSWPWNPASSTVGEANAQKASMGAPGPSIHPKIGITHVVFKDGGKRTLEKVIESNGAVKCVGVSWVLDCEKENQWLDEKDYRVDTSLIPRGGQNRRKSMEPKAIANMNGTLVTPMKANPGLSREPQTVPNNYMSRRDSTVWTRSPSEQDEDEDAPSEPSEMDWEKTETLILTPVPQTPAPEMVAQFALGISPGTPTNGSLNIPTNNNQLLMQTCPPRPSSNVNMGEALVTHEQDPFIVRLMAARRKSTQFAPKIASPLKKQWKPTD</sequence>
<gene>
    <name evidence="1" type="ORF">ONZ43_g1248</name>
</gene>
<reference evidence="1" key="1">
    <citation type="submission" date="2022-11" db="EMBL/GenBank/DDBJ databases">
        <title>Genome Sequence of Nemania bipapillata.</title>
        <authorList>
            <person name="Buettner E."/>
        </authorList>
    </citation>
    <scope>NUCLEOTIDE SEQUENCE</scope>
    <source>
        <strain evidence="1">CP14</strain>
    </source>
</reference>
<evidence type="ECO:0000313" key="1">
    <source>
        <dbReference type="EMBL" id="KAJ8122598.1"/>
    </source>
</evidence>
<comment type="caution">
    <text evidence="1">The sequence shown here is derived from an EMBL/GenBank/DDBJ whole genome shotgun (WGS) entry which is preliminary data.</text>
</comment>
<accession>A0ACC2J567</accession>
<keyword evidence="2" id="KW-1185">Reference proteome</keyword>
<evidence type="ECO:0000313" key="2">
    <source>
        <dbReference type="Proteomes" id="UP001153334"/>
    </source>
</evidence>
<dbReference type="EMBL" id="JAPESX010000203">
    <property type="protein sequence ID" value="KAJ8122598.1"/>
    <property type="molecule type" value="Genomic_DNA"/>
</dbReference>